<dbReference type="Proteomes" id="UP001152798">
    <property type="component" value="Chromosome 6"/>
</dbReference>
<dbReference type="InterPro" id="IPR003593">
    <property type="entry name" value="AAA+_ATPase"/>
</dbReference>
<dbReference type="GO" id="GO:0031380">
    <property type="term" value="C:nuclear RNA-directed RNA polymerase complex"/>
    <property type="evidence" value="ECO:0007669"/>
    <property type="project" value="TreeGrafter"/>
</dbReference>
<dbReference type="PANTHER" id="PTHR10887:SF341">
    <property type="entry name" value="NFX1-TYPE ZINC FINGER-CONTAINING PROTEIN 1"/>
    <property type="match status" value="1"/>
</dbReference>
<dbReference type="SMART" id="SM00382">
    <property type="entry name" value="AAA"/>
    <property type="match status" value="1"/>
</dbReference>
<dbReference type="InterPro" id="IPR057373">
    <property type="entry name" value="ZNFX1"/>
</dbReference>
<dbReference type="SUPFAM" id="SSF52540">
    <property type="entry name" value="P-loop containing nucleoside triphosphate hydrolases"/>
    <property type="match status" value="1"/>
</dbReference>
<dbReference type="InterPro" id="IPR027417">
    <property type="entry name" value="P-loop_NTPase"/>
</dbReference>
<dbReference type="Pfam" id="PF13087">
    <property type="entry name" value="AAA_12"/>
    <property type="match status" value="1"/>
</dbReference>
<dbReference type="AlphaFoldDB" id="A0A9P0HK86"/>
<dbReference type="CDD" id="cd18808">
    <property type="entry name" value="SF1_C_Upf1"/>
    <property type="match status" value="1"/>
</dbReference>
<evidence type="ECO:0000259" key="1">
    <source>
        <dbReference type="SMART" id="SM00382"/>
    </source>
</evidence>
<dbReference type="InterPro" id="IPR041677">
    <property type="entry name" value="DNA2/NAM7_AAA_11"/>
</dbReference>
<sequence>MAKKNRSKRKDNLLAREISLLSLFCLFKTSDANFISDSLLKRKSELEELLKSNLDYGDLIDVLKMLVYVYNLKNSNKRSQLLALTHSEEFVNNIKKFLQCNKNDQYLLEAIDLIIYFVDVNINELPISDVYYDRFYSLLKVLHNVQGDDKISYSYWTHEMCLLLQKKIIHRERMKYSWRDLNIHPSAVDLLEKKNLMPNKINGAYKNTEEFLDTIYKLLKEDFEGFLREGILQMKAELRGAKPTEKDILVYNNVNIERVETDENPMNGIIHRIAFSVGDGENQHVNINKPIKYGSLLLLSQYSQFTTFVLATVISDVELQNTEDSSHKVLKVSFLGDLSQVKNFWQYTMLESKRLFKPYYEVLKALHSKNIENFPMEKYIVYLNSTPSCPRYITTGTEYKIDNETLKLFSKDPWPHNLLNLDPSQIEALQSALIYEFVLIQGPPGSGKTHLARTIIDVLINNKSFLSTPILLISPDNYSVDVILESLVSKHRNVIRLGNQTKSTVLKNRTLHNKMKPCGRDIKIKIERIKESLLRKIGQNEENIENLLDYMRKEQCCYKETCDENFAQQILSAKVDVIGGTTVGCARLHKLLDKVQPEVVIVENANEILDAHLIAALPQGCKHLILIGDHKQLKPNICNRNLENYDLDVSLFERMMRSGMKCCMLTNQHRMRPEIASLLSPAVYPPMKYNPTVHGLPKIRGLERNIFFIDHNVAENKKKDEENSFSNRHEGDLLLCLANYLILQGYSINDMTILVPYAEQLKYMIGAAKTYPLLKGLEILTIDTYSGHENTIILLSLVRSQSAGIGFLSNNNKIVVALSRATSGLYMIGNMKTLMSGSDLWVSLNTVLKKKQAIGTSINLQCVTHNKIRAVTKKQDFELLIGGGCDSQCNLPLNCGHLCRLKCHPLLEEHATFICREHCSRLCEKNLHKCKKRCNEECGDCNEEVEVVLPCGHSLKKKCHIDKGQKEICTQPTIVSYLCCLRKVVPCWQSYSCFYRKVEGPV</sequence>
<dbReference type="InterPro" id="IPR041679">
    <property type="entry name" value="DNA2/NAM7-like_C"/>
</dbReference>
<dbReference type="Pfam" id="PF13086">
    <property type="entry name" value="AAA_11"/>
    <property type="match status" value="1"/>
</dbReference>
<name>A0A9P0HK86_NEZVI</name>
<gene>
    <name evidence="2" type="ORF">NEZAVI_LOCUS12630</name>
</gene>
<feature type="domain" description="AAA+ ATPase" evidence="1">
    <location>
        <begin position="434"/>
        <end position="653"/>
    </location>
</feature>
<dbReference type="CDD" id="cd06008">
    <property type="entry name" value="NF-X1-zinc-finger"/>
    <property type="match status" value="1"/>
</dbReference>
<evidence type="ECO:0000313" key="3">
    <source>
        <dbReference type="Proteomes" id="UP001152798"/>
    </source>
</evidence>
<dbReference type="InterPro" id="IPR047187">
    <property type="entry name" value="SF1_C_Upf1"/>
</dbReference>
<dbReference type="Pfam" id="PF25396">
    <property type="entry name" value="ZNFX1"/>
    <property type="match status" value="1"/>
</dbReference>
<dbReference type="EMBL" id="OV725082">
    <property type="protein sequence ID" value="CAH1404175.1"/>
    <property type="molecule type" value="Genomic_DNA"/>
</dbReference>
<dbReference type="CDD" id="cd17936">
    <property type="entry name" value="EEXXEc_NFX1"/>
    <property type="match status" value="1"/>
</dbReference>
<dbReference type="OrthoDB" id="2423195at2759"/>
<protein>
    <recommendedName>
        <fullName evidence="1">AAA+ ATPase domain-containing protein</fullName>
    </recommendedName>
</protein>
<dbReference type="PANTHER" id="PTHR10887">
    <property type="entry name" value="DNA2/NAM7 HELICASE FAMILY"/>
    <property type="match status" value="1"/>
</dbReference>
<dbReference type="GO" id="GO:0004386">
    <property type="term" value="F:helicase activity"/>
    <property type="evidence" value="ECO:0007669"/>
    <property type="project" value="InterPro"/>
</dbReference>
<accession>A0A9P0HK86</accession>
<keyword evidence="3" id="KW-1185">Reference proteome</keyword>
<proteinExistence type="predicted"/>
<dbReference type="GO" id="GO:0031048">
    <property type="term" value="P:regulatory ncRNA-mediated heterochromatin formation"/>
    <property type="evidence" value="ECO:0007669"/>
    <property type="project" value="TreeGrafter"/>
</dbReference>
<dbReference type="Gene3D" id="3.40.50.300">
    <property type="entry name" value="P-loop containing nucleotide triphosphate hydrolases"/>
    <property type="match status" value="2"/>
</dbReference>
<reference evidence="2" key="1">
    <citation type="submission" date="2022-01" db="EMBL/GenBank/DDBJ databases">
        <authorList>
            <person name="King R."/>
        </authorList>
    </citation>
    <scope>NUCLEOTIDE SEQUENCE</scope>
</reference>
<organism evidence="2 3">
    <name type="scientific">Nezara viridula</name>
    <name type="common">Southern green stink bug</name>
    <name type="synonym">Cimex viridulus</name>
    <dbReference type="NCBI Taxonomy" id="85310"/>
    <lineage>
        <taxon>Eukaryota</taxon>
        <taxon>Metazoa</taxon>
        <taxon>Ecdysozoa</taxon>
        <taxon>Arthropoda</taxon>
        <taxon>Hexapoda</taxon>
        <taxon>Insecta</taxon>
        <taxon>Pterygota</taxon>
        <taxon>Neoptera</taxon>
        <taxon>Paraneoptera</taxon>
        <taxon>Hemiptera</taxon>
        <taxon>Heteroptera</taxon>
        <taxon>Panheteroptera</taxon>
        <taxon>Pentatomomorpha</taxon>
        <taxon>Pentatomoidea</taxon>
        <taxon>Pentatomidae</taxon>
        <taxon>Pentatominae</taxon>
        <taxon>Nezara</taxon>
    </lineage>
</organism>
<dbReference type="InterPro" id="IPR045055">
    <property type="entry name" value="DNA2/NAM7-like"/>
</dbReference>
<evidence type="ECO:0000313" key="2">
    <source>
        <dbReference type="EMBL" id="CAH1404175.1"/>
    </source>
</evidence>